<protein>
    <submittedName>
        <fullName evidence="5">Unnamed protein product</fullName>
    </submittedName>
</protein>
<evidence type="ECO:0000256" key="3">
    <source>
        <dbReference type="SAM" id="Phobius"/>
    </source>
</evidence>
<feature type="compositionally biased region" description="Low complexity" evidence="2">
    <location>
        <begin position="749"/>
        <end position="761"/>
    </location>
</feature>
<sequence length="842" mass="96550">MTAFTTLFLTLSILWKTAYSHEPIDINTDNSVQSPMAVQNNLFGDSSFLDFNASLSLLRQEESHLHKQLNFPKYSSLPLSTEDIKIDIDIDYYEEYERLKHEQWSSLLSESQSFALQSLEHLADEENNSQAALTLGQIYLFGNYSIPDDPEKSLHYFKKCVSLSVDPEAHYYLGFLYTTGLFGKLEVDQGKALLHFRISAEHGNLKAAMCLANRYYEGIHVPQNYDLASYYYSFLAEYANQFIEEQPIGPVNLDSYSIRINSFNKGLYGEGASESYFALTRTSESNEIDKNFFNELNVDPDAHYYVELYYAYRKYYEGDYLTPRNYTKAFEVALLCANAGIKMPSIQRYINNPNKQPTLETLFIGRCVSGVGHMYLRGEGIEQNYTEALDWLNIASNLVSSSAVFNDLGNIYEYALGLPEPDYENARTYYELAHRKGGSRAAFNFGKLMLQRGAPNESEKAWELIKSAAYSSYPQAMYFYGQAIEQGERSGYLGDLATLYKYFVEKIEPVFTDLDWAFKCLVAGDIRSALLGYAMAAEQGYESAQSSAAFILYPTTSYLEEPPKIPIDRYKSALNYYQRSAKQRNMDSAVFVGDMYFYGLLNDTNTNSKTDVSSGKQYLMAPDLEKAAAMYQEAASFQSTQGRFNLGYVYEMGLGVPRDYHLAKRYYDLVLNAKPEAYIPVQLSLFRLRFKMWWSRLWGIDNGSDDESDSVSRGWSDWLELYKEMREREKSALAEEYHQHFQDDNIQHNGNTGNTETNNENTNKDSSNSYDKNFEFVADGEIGFQDILVTLIVLGLFIFTLIHRWRRGRRNNEEENNANDDNANENANRNGGFQFQFVFIPL</sequence>
<name>A0A9W6YSK2_AMBMO</name>
<keyword evidence="6" id="KW-1185">Reference proteome</keyword>
<keyword evidence="3" id="KW-0472">Membrane</keyword>
<dbReference type="InterPro" id="IPR050767">
    <property type="entry name" value="Sel1_AlgK"/>
</dbReference>
<gene>
    <name evidence="5" type="ORF">Amon01_000023800</name>
</gene>
<comment type="similarity">
    <text evidence="1">Belongs to the sel-1 family.</text>
</comment>
<dbReference type="PANTHER" id="PTHR11102">
    <property type="entry name" value="SEL-1-LIKE PROTEIN"/>
    <property type="match status" value="1"/>
</dbReference>
<evidence type="ECO:0000256" key="4">
    <source>
        <dbReference type="SAM" id="SignalP"/>
    </source>
</evidence>
<dbReference type="Pfam" id="PF08238">
    <property type="entry name" value="Sel1"/>
    <property type="match status" value="10"/>
</dbReference>
<dbReference type="Proteomes" id="UP001165063">
    <property type="component" value="Unassembled WGS sequence"/>
</dbReference>
<dbReference type="SMART" id="SM00671">
    <property type="entry name" value="SEL1"/>
    <property type="match status" value="8"/>
</dbReference>
<evidence type="ECO:0000313" key="6">
    <source>
        <dbReference type="Proteomes" id="UP001165063"/>
    </source>
</evidence>
<feature type="transmembrane region" description="Helical" evidence="3">
    <location>
        <begin position="782"/>
        <end position="802"/>
    </location>
</feature>
<evidence type="ECO:0000256" key="2">
    <source>
        <dbReference type="SAM" id="MobiDB-lite"/>
    </source>
</evidence>
<reference evidence="5" key="1">
    <citation type="submission" date="2023-04" db="EMBL/GenBank/DDBJ databases">
        <title>Ambrosiozyma monospora NBRC 1965.</title>
        <authorList>
            <person name="Ichikawa N."/>
            <person name="Sato H."/>
            <person name="Tonouchi N."/>
        </authorList>
    </citation>
    <scope>NUCLEOTIDE SEQUENCE</scope>
    <source>
        <strain evidence="5">NBRC 1965</strain>
    </source>
</reference>
<dbReference type="SUPFAM" id="SSF81901">
    <property type="entry name" value="HCP-like"/>
    <property type="match status" value="3"/>
</dbReference>
<evidence type="ECO:0000313" key="5">
    <source>
        <dbReference type="EMBL" id="GMG19142.1"/>
    </source>
</evidence>
<accession>A0A9W6YSK2</accession>
<feature type="region of interest" description="Disordered" evidence="2">
    <location>
        <begin position="742"/>
        <end position="768"/>
    </location>
</feature>
<dbReference type="AlphaFoldDB" id="A0A9W6YSK2"/>
<dbReference type="Gene3D" id="1.25.40.10">
    <property type="entry name" value="Tetratricopeptide repeat domain"/>
    <property type="match status" value="2"/>
</dbReference>
<organism evidence="5 6">
    <name type="scientific">Ambrosiozyma monospora</name>
    <name type="common">Yeast</name>
    <name type="synonym">Endomycopsis monosporus</name>
    <dbReference type="NCBI Taxonomy" id="43982"/>
    <lineage>
        <taxon>Eukaryota</taxon>
        <taxon>Fungi</taxon>
        <taxon>Dikarya</taxon>
        <taxon>Ascomycota</taxon>
        <taxon>Saccharomycotina</taxon>
        <taxon>Pichiomycetes</taxon>
        <taxon>Pichiales</taxon>
        <taxon>Pichiaceae</taxon>
        <taxon>Ambrosiozyma</taxon>
    </lineage>
</organism>
<dbReference type="InterPro" id="IPR011990">
    <property type="entry name" value="TPR-like_helical_dom_sf"/>
</dbReference>
<comment type="caution">
    <text evidence="5">The sequence shown here is derived from an EMBL/GenBank/DDBJ whole genome shotgun (WGS) entry which is preliminary data.</text>
</comment>
<proteinExistence type="inferred from homology"/>
<dbReference type="EMBL" id="BSXU01000067">
    <property type="protein sequence ID" value="GMG19142.1"/>
    <property type="molecule type" value="Genomic_DNA"/>
</dbReference>
<keyword evidence="3" id="KW-1133">Transmembrane helix</keyword>
<feature type="signal peptide" evidence="4">
    <location>
        <begin position="1"/>
        <end position="20"/>
    </location>
</feature>
<dbReference type="PANTHER" id="PTHR11102:SF160">
    <property type="entry name" value="ERAD-ASSOCIATED E3 UBIQUITIN-PROTEIN LIGASE COMPONENT HRD3"/>
    <property type="match status" value="1"/>
</dbReference>
<keyword evidence="3" id="KW-0812">Transmembrane</keyword>
<evidence type="ECO:0000256" key="1">
    <source>
        <dbReference type="ARBA" id="ARBA00038101"/>
    </source>
</evidence>
<dbReference type="InterPro" id="IPR006597">
    <property type="entry name" value="Sel1-like"/>
</dbReference>
<dbReference type="OrthoDB" id="27934at2759"/>
<keyword evidence="4" id="KW-0732">Signal</keyword>
<feature type="chain" id="PRO_5040758748" evidence="4">
    <location>
        <begin position="21"/>
        <end position="842"/>
    </location>
</feature>